<sequence length="150" mass="17515">MKNKFYLILVFSVFCAILSGCSGKGEFIQMTPEDTNDFMLNEETGFFYVESFLEVDQELDDYNKEVIQTVAEDENIDIYLFKTAEISDSDPDLEDYGIETRTRTLAYYQEGKLIGEVDFRDLKNFSRHELNQEVQYFIKAMKKNIGKSLE</sequence>
<protein>
    <recommendedName>
        <fullName evidence="4">Lipoprotein</fullName>
    </recommendedName>
</protein>
<accession>A0A177KZT0</accession>
<comment type="caution">
    <text evidence="2">The sequence shown here is derived from an EMBL/GenBank/DDBJ whole genome shotgun (WGS) entry which is preliminary data.</text>
</comment>
<gene>
    <name evidence="2" type="ORF">AWH48_16850</name>
</gene>
<organism evidence="2 3">
    <name type="scientific">Domibacillus aminovorans</name>
    <dbReference type="NCBI Taxonomy" id="29332"/>
    <lineage>
        <taxon>Bacteria</taxon>
        <taxon>Bacillati</taxon>
        <taxon>Bacillota</taxon>
        <taxon>Bacilli</taxon>
        <taxon>Bacillales</taxon>
        <taxon>Bacillaceae</taxon>
        <taxon>Domibacillus</taxon>
    </lineage>
</organism>
<dbReference type="EMBL" id="LQWZ01000007">
    <property type="protein sequence ID" value="OAH58666.1"/>
    <property type="molecule type" value="Genomic_DNA"/>
</dbReference>
<name>A0A177KZT0_9BACI</name>
<evidence type="ECO:0000256" key="1">
    <source>
        <dbReference type="SAM" id="SignalP"/>
    </source>
</evidence>
<evidence type="ECO:0008006" key="4">
    <source>
        <dbReference type="Google" id="ProtNLM"/>
    </source>
</evidence>
<evidence type="ECO:0000313" key="3">
    <source>
        <dbReference type="Proteomes" id="UP000077271"/>
    </source>
</evidence>
<dbReference type="Proteomes" id="UP000077271">
    <property type="component" value="Unassembled WGS sequence"/>
</dbReference>
<proteinExistence type="predicted"/>
<evidence type="ECO:0000313" key="2">
    <source>
        <dbReference type="EMBL" id="OAH58666.1"/>
    </source>
</evidence>
<feature type="chain" id="PRO_5038639502" description="Lipoprotein" evidence="1">
    <location>
        <begin position="25"/>
        <end position="150"/>
    </location>
</feature>
<feature type="signal peptide" evidence="1">
    <location>
        <begin position="1"/>
        <end position="24"/>
    </location>
</feature>
<dbReference type="RefSeq" id="WP_063974503.1">
    <property type="nucleotide sequence ID" value="NZ_LQWZ01000007.1"/>
</dbReference>
<reference evidence="2 3" key="1">
    <citation type="submission" date="2016-01" db="EMBL/GenBank/DDBJ databases">
        <title>Investigation of taxonomic status of Bacillus aminovorans.</title>
        <authorList>
            <person name="Verma A."/>
            <person name="Pal Y."/>
            <person name="Krishnamurthi S."/>
        </authorList>
    </citation>
    <scope>NUCLEOTIDE SEQUENCE [LARGE SCALE GENOMIC DNA]</scope>
    <source>
        <strain evidence="2 3">DSM 4337</strain>
    </source>
</reference>
<keyword evidence="1" id="KW-0732">Signal</keyword>
<dbReference type="PROSITE" id="PS51257">
    <property type="entry name" value="PROKAR_LIPOPROTEIN"/>
    <property type="match status" value="1"/>
</dbReference>
<dbReference type="AlphaFoldDB" id="A0A177KZT0"/>